<dbReference type="EMBL" id="BFEA01000637">
    <property type="protein sequence ID" value="GBG87891.1"/>
    <property type="molecule type" value="Genomic_DNA"/>
</dbReference>
<comment type="caution">
    <text evidence="1">The sequence shown here is derived from an EMBL/GenBank/DDBJ whole genome shotgun (WGS) entry which is preliminary data.</text>
</comment>
<protein>
    <submittedName>
        <fullName evidence="1">Uncharacterized protein</fullName>
    </submittedName>
</protein>
<keyword evidence="2" id="KW-1185">Reference proteome</keyword>
<dbReference type="AlphaFoldDB" id="A0A388M035"/>
<organism evidence="1 2">
    <name type="scientific">Chara braunii</name>
    <name type="common">Braun's stonewort</name>
    <dbReference type="NCBI Taxonomy" id="69332"/>
    <lineage>
        <taxon>Eukaryota</taxon>
        <taxon>Viridiplantae</taxon>
        <taxon>Streptophyta</taxon>
        <taxon>Charophyceae</taxon>
        <taxon>Charales</taxon>
        <taxon>Characeae</taxon>
        <taxon>Chara</taxon>
    </lineage>
</organism>
<evidence type="ECO:0000313" key="1">
    <source>
        <dbReference type="EMBL" id="GBG87891.1"/>
    </source>
</evidence>
<dbReference type="Gramene" id="GBG87891">
    <property type="protein sequence ID" value="GBG87891"/>
    <property type="gene ID" value="CBR_g46191"/>
</dbReference>
<dbReference type="Proteomes" id="UP000265515">
    <property type="component" value="Unassembled WGS sequence"/>
</dbReference>
<proteinExistence type="predicted"/>
<dbReference type="STRING" id="69332.A0A388M035"/>
<evidence type="ECO:0000313" key="2">
    <source>
        <dbReference type="Proteomes" id="UP000265515"/>
    </source>
</evidence>
<gene>
    <name evidence="1" type="ORF">CBR_g46191</name>
</gene>
<sequence>MQRARTPLAPELEPGSGLSTRFPLTGALNLVGPSFGNNDCSAGYRFRTYANSDARPVSNSSTFSLAEEVLSSSTAARVHSRAVIPYTMPPAGWMPWNSLAAESQSRRTNDSLDGSRDSRAVDCSTNVFMFGKETARWNPYLSSSPYSISEFGHSGGTRIEGKSWKTTASVATNVALSVGAVGDIVPCQTSLPARVRVRGAPRIVGARAWRIEAAKEGVDGRCGLVMPSTVPRRTGMPPCKEAPPSDTVMAIKDADNIRTGEDVVQFYARHGQDSGVKFFYCVRADKDIGFRPYDLVVVGRDRITPEYFTISASGVVHVRQDKASEFTALGEWMRERFCFNVLRRLRFFRNYLVQKTFAMWHRYVRHKLYFHVRSLIIGRLFLAKPTFCRALAEVHTYVHDVDSVALIHVVANHLYTLDEFSDLQSQLRNQKATPALDACVEKVQQVLEKICRDVSKQARLYQVT</sequence>
<name>A0A388M035_CHABU</name>
<reference evidence="1 2" key="1">
    <citation type="journal article" date="2018" name="Cell">
        <title>The Chara Genome: Secondary Complexity and Implications for Plant Terrestrialization.</title>
        <authorList>
            <person name="Nishiyama T."/>
            <person name="Sakayama H."/>
            <person name="Vries J.D."/>
            <person name="Buschmann H."/>
            <person name="Saint-Marcoux D."/>
            <person name="Ullrich K.K."/>
            <person name="Haas F.B."/>
            <person name="Vanderstraeten L."/>
            <person name="Becker D."/>
            <person name="Lang D."/>
            <person name="Vosolsobe S."/>
            <person name="Rombauts S."/>
            <person name="Wilhelmsson P.K.I."/>
            <person name="Janitza P."/>
            <person name="Kern R."/>
            <person name="Heyl A."/>
            <person name="Rumpler F."/>
            <person name="Villalobos L.I.A.C."/>
            <person name="Clay J.M."/>
            <person name="Skokan R."/>
            <person name="Toyoda A."/>
            <person name="Suzuki Y."/>
            <person name="Kagoshima H."/>
            <person name="Schijlen E."/>
            <person name="Tajeshwar N."/>
            <person name="Catarino B."/>
            <person name="Hetherington A.J."/>
            <person name="Saltykova A."/>
            <person name="Bonnot C."/>
            <person name="Breuninger H."/>
            <person name="Symeonidi A."/>
            <person name="Radhakrishnan G.V."/>
            <person name="Van Nieuwerburgh F."/>
            <person name="Deforce D."/>
            <person name="Chang C."/>
            <person name="Karol K.G."/>
            <person name="Hedrich R."/>
            <person name="Ulvskov P."/>
            <person name="Glockner G."/>
            <person name="Delwiche C.F."/>
            <person name="Petrasek J."/>
            <person name="Van de Peer Y."/>
            <person name="Friml J."/>
            <person name="Beilby M."/>
            <person name="Dolan L."/>
            <person name="Kohara Y."/>
            <person name="Sugano S."/>
            <person name="Fujiyama A."/>
            <person name="Delaux P.-M."/>
            <person name="Quint M."/>
            <person name="TheiBen G."/>
            <person name="Hagemann M."/>
            <person name="Harholt J."/>
            <person name="Dunand C."/>
            <person name="Zachgo S."/>
            <person name="Langdale J."/>
            <person name="Maumus F."/>
            <person name="Straeten D.V.D."/>
            <person name="Gould S.B."/>
            <person name="Rensing S.A."/>
        </authorList>
    </citation>
    <scope>NUCLEOTIDE SEQUENCE [LARGE SCALE GENOMIC DNA]</scope>
    <source>
        <strain evidence="1 2">S276</strain>
    </source>
</reference>
<dbReference type="OrthoDB" id="538850at2759"/>
<accession>A0A388M035</accession>